<dbReference type="RefSeq" id="WP_257718956.1">
    <property type="nucleotide sequence ID" value="NZ_JANJOU010000032.1"/>
</dbReference>
<comment type="caution">
    <text evidence="8">The sequence shown here is derived from an EMBL/GenBank/DDBJ whole genome shotgun (WGS) entry which is preliminary data.</text>
</comment>
<feature type="region of interest" description="Disordered" evidence="6">
    <location>
        <begin position="34"/>
        <end position="78"/>
    </location>
</feature>
<feature type="transmembrane region" description="Helical" evidence="7">
    <location>
        <begin position="281"/>
        <end position="304"/>
    </location>
</feature>
<evidence type="ECO:0000256" key="5">
    <source>
        <dbReference type="ARBA" id="ARBA00023136"/>
    </source>
</evidence>
<evidence type="ECO:0000313" key="8">
    <source>
        <dbReference type="EMBL" id="MCR0985303.1"/>
    </source>
</evidence>
<evidence type="ECO:0000256" key="2">
    <source>
        <dbReference type="ARBA" id="ARBA00022475"/>
    </source>
</evidence>
<feature type="transmembrane region" description="Helical" evidence="7">
    <location>
        <begin position="102"/>
        <end position="124"/>
    </location>
</feature>
<feature type="transmembrane region" description="Helical" evidence="7">
    <location>
        <begin position="250"/>
        <end position="269"/>
    </location>
</feature>
<dbReference type="Pfam" id="PF03631">
    <property type="entry name" value="Virul_fac_BrkB"/>
    <property type="match status" value="1"/>
</dbReference>
<keyword evidence="2" id="KW-1003">Cell membrane</keyword>
<protein>
    <submittedName>
        <fullName evidence="8">YihY/virulence factor BrkB family protein</fullName>
    </submittedName>
</protein>
<dbReference type="EMBL" id="JANJOU010000032">
    <property type="protein sequence ID" value="MCR0985303.1"/>
    <property type="molecule type" value="Genomic_DNA"/>
</dbReference>
<organism evidence="8 9">
    <name type="scientific">Roseomonas populi</name>
    <dbReference type="NCBI Taxonomy" id="3121582"/>
    <lineage>
        <taxon>Bacteria</taxon>
        <taxon>Pseudomonadati</taxon>
        <taxon>Pseudomonadota</taxon>
        <taxon>Alphaproteobacteria</taxon>
        <taxon>Acetobacterales</taxon>
        <taxon>Roseomonadaceae</taxon>
        <taxon>Roseomonas</taxon>
    </lineage>
</organism>
<dbReference type="InterPro" id="IPR017039">
    <property type="entry name" value="Virul_fac_BrkB"/>
</dbReference>
<evidence type="ECO:0000256" key="4">
    <source>
        <dbReference type="ARBA" id="ARBA00022989"/>
    </source>
</evidence>
<dbReference type="PANTHER" id="PTHR30213:SF0">
    <property type="entry name" value="UPF0761 MEMBRANE PROTEIN YIHY"/>
    <property type="match status" value="1"/>
</dbReference>
<dbReference type="PANTHER" id="PTHR30213">
    <property type="entry name" value="INNER MEMBRANE PROTEIN YHJD"/>
    <property type="match status" value="1"/>
</dbReference>
<accession>A0ABT1XB08</accession>
<feature type="region of interest" description="Disordered" evidence="6">
    <location>
        <begin position="344"/>
        <end position="374"/>
    </location>
</feature>
<evidence type="ECO:0000313" key="9">
    <source>
        <dbReference type="Proteomes" id="UP001524642"/>
    </source>
</evidence>
<dbReference type="NCBIfam" id="TIGR00765">
    <property type="entry name" value="yihY_not_rbn"/>
    <property type="match status" value="1"/>
</dbReference>
<feature type="transmembrane region" description="Helical" evidence="7">
    <location>
        <begin position="316"/>
        <end position="337"/>
    </location>
</feature>
<comment type="subcellular location">
    <subcellularLocation>
        <location evidence="1">Cell membrane</location>
        <topology evidence="1">Multi-pass membrane protein</topology>
    </subcellularLocation>
</comment>
<name>A0ABT1XB08_9PROT</name>
<proteinExistence type="predicted"/>
<reference evidence="8 9" key="1">
    <citation type="submission" date="2022-06" db="EMBL/GenBank/DDBJ databases">
        <title>Roseomonas CN29.</title>
        <authorList>
            <person name="Cheng Y."/>
            <person name="He X."/>
        </authorList>
    </citation>
    <scope>NUCLEOTIDE SEQUENCE [LARGE SCALE GENOMIC DNA]</scope>
    <source>
        <strain evidence="8 9">CN29</strain>
    </source>
</reference>
<sequence length="374" mass="39714">MPTKNNWPSPLGAALLALVGLLLIGAQPIQREIALERSPADGQPPGKGGDARGAAGPRRKGGDRGRNANSPSEIPPQGWWDILKRTAQQASEDRLMTEAAGITFYTLLALFPALTALVSLYGLVADAGDVSKHLSDLSGVVPAGGMQIIEEQVKRVAEQGNGKLGFGVVFGLAVALWSANGATKAVFDTLNVIYEEKEERSFLKRTAITLAFTLGGILFALLAIGTMVALPVVLNFVGLGETTDFLLRWARWPLMLVVIAALLACLFRYGPSRNSAKWRWVSWGGAFASVSWLIGSAGFSFYVANFGSYNETYGSLGAAIGFMTWIWISAAIVLAGAELDAEMERQTERDTTQGPEKPKGARGATVADAKAGAD</sequence>
<feature type="transmembrane region" description="Helical" evidence="7">
    <location>
        <begin position="207"/>
        <end position="230"/>
    </location>
</feature>
<evidence type="ECO:0000256" key="6">
    <source>
        <dbReference type="SAM" id="MobiDB-lite"/>
    </source>
</evidence>
<keyword evidence="3 7" id="KW-0812">Transmembrane</keyword>
<gene>
    <name evidence="8" type="ORF">NRP21_24955</name>
</gene>
<evidence type="ECO:0000256" key="7">
    <source>
        <dbReference type="SAM" id="Phobius"/>
    </source>
</evidence>
<feature type="compositionally biased region" description="Basic and acidic residues" evidence="6">
    <location>
        <begin position="344"/>
        <end position="359"/>
    </location>
</feature>
<evidence type="ECO:0000256" key="1">
    <source>
        <dbReference type="ARBA" id="ARBA00004651"/>
    </source>
</evidence>
<keyword evidence="9" id="KW-1185">Reference proteome</keyword>
<keyword evidence="4 7" id="KW-1133">Transmembrane helix</keyword>
<keyword evidence="5 7" id="KW-0472">Membrane</keyword>
<dbReference type="Proteomes" id="UP001524642">
    <property type="component" value="Unassembled WGS sequence"/>
</dbReference>
<evidence type="ECO:0000256" key="3">
    <source>
        <dbReference type="ARBA" id="ARBA00022692"/>
    </source>
</evidence>